<feature type="domain" description="Methyltransferase FkbM" evidence="2">
    <location>
        <begin position="49"/>
        <end position="196"/>
    </location>
</feature>
<dbReference type="EMBL" id="CP060825">
    <property type="protein sequence ID" value="QNP61741.1"/>
    <property type="molecule type" value="Genomic_DNA"/>
</dbReference>
<keyword evidence="3" id="KW-0808">Transferase</keyword>
<gene>
    <name evidence="3" type="ORF">IAG43_01560</name>
</gene>
<evidence type="ECO:0000313" key="3">
    <source>
        <dbReference type="EMBL" id="QNP61741.1"/>
    </source>
</evidence>
<feature type="region of interest" description="Disordered" evidence="1">
    <location>
        <begin position="232"/>
        <end position="273"/>
    </location>
</feature>
<dbReference type="SUPFAM" id="SSF53335">
    <property type="entry name" value="S-adenosyl-L-methionine-dependent methyltransferases"/>
    <property type="match status" value="1"/>
</dbReference>
<dbReference type="InterPro" id="IPR029063">
    <property type="entry name" value="SAM-dependent_MTases_sf"/>
</dbReference>
<organism evidence="3 4">
    <name type="scientific">Streptomyces genisteinicus</name>
    <dbReference type="NCBI Taxonomy" id="2768068"/>
    <lineage>
        <taxon>Bacteria</taxon>
        <taxon>Bacillati</taxon>
        <taxon>Actinomycetota</taxon>
        <taxon>Actinomycetes</taxon>
        <taxon>Kitasatosporales</taxon>
        <taxon>Streptomycetaceae</taxon>
        <taxon>Streptomyces</taxon>
    </lineage>
</organism>
<dbReference type="Proteomes" id="UP000516230">
    <property type="component" value="Chromosome"/>
</dbReference>
<protein>
    <submittedName>
        <fullName evidence="3">FkbM family methyltransferase</fullName>
    </submittedName>
</protein>
<evidence type="ECO:0000259" key="2">
    <source>
        <dbReference type="Pfam" id="PF05050"/>
    </source>
</evidence>
<dbReference type="RefSeq" id="WP_187738945.1">
    <property type="nucleotide sequence ID" value="NZ_CP060825.1"/>
</dbReference>
<dbReference type="InterPro" id="IPR006342">
    <property type="entry name" value="FkbM_mtfrase"/>
</dbReference>
<accession>A0A7H0HMH5</accession>
<keyword evidence="4" id="KW-1185">Reference proteome</keyword>
<proteinExistence type="predicted"/>
<reference evidence="3 4" key="1">
    <citation type="submission" date="2020-08" db="EMBL/GenBank/DDBJ databases">
        <title>A novel species.</title>
        <authorList>
            <person name="Gao J."/>
        </authorList>
    </citation>
    <scope>NUCLEOTIDE SEQUENCE [LARGE SCALE GENOMIC DNA]</scope>
    <source>
        <strain evidence="3 4">CRPJ-33</strain>
    </source>
</reference>
<dbReference type="NCBIfam" id="TIGR01444">
    <property type="entry name" value="fkbM_fam"/>
    <property type="match status" value="1"/>
</dbReference>
<keyword evidence="3" id="KW-0489">Methyltransferase</keyword>
<dbReference type="AlphaFoldDB" id="A0A7H0HMH5"/>
<dbReference type="InterPro" id="IPR052514">
    <property type="entry name" value="SAM-dependent_MTase"/>
</dbReference>
<dbReference type="PANTHER" id="PTHR34203">
    <property type="entry name" value="METHYLTRANSFERASE, FKBM FAMILY PROTEIN"/>
    <property type="match status" value="1"/>
</dbReference>
<evidence type="ECO:0000256" key="1">
    <source>
        <dbReference type="SAM" id="MobiDB-lite"/>
    </source>
</evidence>
<evidence type="ECO:0000313" key="4">
    <source>
        <dbReference type="Proteomes" id="UP000516230"/>
    </source>
</evidence>
<dbReference type="PANTHER" id="PTHR34203:SF15">
    <property type="entry name" value="SLL1173 PROTEIN"/>
    <property type="match status" value="1"/>
</dbReference>
<sequence length="273" mass="29397">MTTLAAAVASRLPARWVGAAARALYPRLEPELARLADYCPAHGTAVDVGSWYGPWARRLAARCDRVVAVEPVAHLARHLRGALPGNVRVVHGAACDREGTARLWLPEGDQGDRGLSSLTRSGVHDHSVEVPALTVDGLGIADAVFVKMDVDGGELPALRGAHGVLTRQRPALLIELEARIQPVAPVVDLLTGLGYRGWVLPGRSWTALADFDLTAHQERTEHLVHRTMLRRALSPGGGRPGDRGAPPRERYVNSVLFLPADREPRQPQGTRGG</sequence>
<dbReference type="GO" id="GO:0032259">
    <property type="term" value="P:methylation"/>
    <property type="evidence" value="ECO:0007669"/>
    <property type="project" value="UniProtKB-KW"/>
</dbReference>
<dbReference type="GO" id="GO:0008168">
    <property type="term" value="F:methyltransferase activity"/>
    <property type="evidence" value="ECO:0007669"/>
    <property type="project" value="UniProtKB-KW"/>
</dbReference>
<name>A0A7H0HMH5_9ACTN</name>
<dbReference type="KEGG" id="sgj:IAG43_01560"/>
<dbReference type="Pfam" id="PF05050">
    <property type="entry name" value="Methyltransf_21"/>
    <property type="match status" value="1"/>
</dbReference>
<feature type="compositionally biased region" description="Basic and acidic residues" evidence="1">
    <location>
        <begin position="240"/>
        <end position="251"/>
    </location>
</feature>
<dbReference type="Gene3D" id="3.40.50.150">
    <property type="entry name" value="Vaccinia Virus protein VP39"/>
    <property type="match status" value="1"/>
</dbReference>